<feature type="non-terminal residue" evidence="1">
    <location>
        <position position="94"/>
    </location>
</feature>
<gene>
    <name evidence="1" type="primary">ORF76956</name>
</gene>
<dbReference type="AlphaFoldDB" id="A0A0B6ZTM9"/>
<proteinExistence type="predicted"/>
<sequence length="94" mass="10781">MSAMDKRKIWRRVNGTTNEVTMGTMRFLRIIKLKLRSKRGRKETVVKDIHIVPEDDNERWACRSASSSCRASSSTTNCSNLSDNTDVHVVHDMN</sequence>
<protein>
    <submittedName>
        <fullName evidence="1">Uncharacterized protein</fullName>
    </submittedName>
</protein>
<reference evidence="1" key="1">
    <citation type="submission" date="2014-12" db="EMBL/GenBank/DDBJ databases">
        <title>Insight into the proteome of Arion vulgaris.</title>
        <authorList>
            <person name="Aradska J."/>
            <person name="Bulat T."/>
            <person name="Smidak R."/>
            <person name="Sarate P."/>
            <person name="Gangsoo J."/>
            <person name="Sialana F."/>
            <person name="Bilban M."/>
            <person name="Lubec G."/>
        </authorList>
    </citation>
    <scope>NUCLEOTIDE SEQUENCE</scope>
    <source>
        <tissue evidence="1">Skin</tissue>
    </source>
</reference>
<dbReference type="EMBL" id="HACG01024245">
    <property type="protein sequence ID" value="CEK71110.1"/>
    <property type="molecule type" value="Transcribed_RNA"/>
</dbReference>
<organism evidence="1">
    <name type="scientific">Arion vulgaris</name>
    <dbReference type="NCBI Taxonomy" id="1028688"/>
    <lineage>
        <taxon>Eukaryota</taxon>
        <taxon>Metazoa</taxon>
        <taxon>Spiralia</taxon>
        <taxon>Lophotrochozoa</taxon>
        <taxon>Mollusca</taxon>
        <taxon>Gastropoda</taxon>
        <taxon>Heterobranchia</taxon>
        <taxon>Euthyneura</taxon>
        <taxon>Panpulmonata</taxon>
        <taxon>Eupulmonata</taxon>
        <taxon>Stylommatophora</taxon>
        <taxon>Helicina</taxon>
        <taxon>Arionoidea</taxon>
        <taxon>Arionidae</taxon>
        <taxon>Arion</taxon>
    </lineage>
</organism>
<name>A0A0B6ZTM9_9EUPU</name>
<evidence type="ECO:0000313" key="1">
    <source>
        <dbReference type="EMBL" id="CEK71110.1"/>
    </source>
</evidence>
<accession>A0A0B6ZTM9</accession>